<gene>
    <name evidence="2" type="ORF">ACFSDX_23515</name>
</gene>
<dbReference type="Proteomes" id="UP001597197">
    <property type="component" value="Unassembled WGS sequence"/>
</dbReference>
<sequence>MQEIPTPLPFHLQLLVREYGQSTYALIQGLAQIEDVAERTRRAAGIVQMMLRLRPTLRDQPDIQTRLWNHLHALAGTEVALDAPVPLSPPRLYSERPKRVEYPRQAPKLKAYGRGIEALVAKALALGDPAEREQAAVQIGRTMKFLYRQHNKENAKDVTIIRHLAELSGGELKLDVQAVADQGLFEIANLPTATTTTQRPTTSQSSRPEGRDNRENRERRPDRPEGATSGFGNGNNNKKRDKKRNKKFRSEPQQPPQ</sequence>
<name>A0ABW4R1E8_9BACT</name>
<dbReference type="RefSeq" id="WP_382318078.1">
    <property type="nucleotide sequence ID" value="NZ_JBHUFD010000018.1"/>
</dbReference>
<dbReference type="EMBL" id="JBHUFD010000018">
    <property type="protein sequence ID" value="MFD1875422.1"/>
    <property type="molecule type" value="Genomic_DNA"/>
</dbReference>
<feature type="compositionally biased region" description="Basic and acidic residues" evidence="1">
    <location>
        <begin position="208"/>
        <end position="225"/>
    </location>
</feature>
<organism evidence="2 3">
    <name type="scientific">Hymenobacter bucti</name>
    <dbReference type="NCBI Taxonomy" id="1844114"/>
    <lineage>
        <taxon>Bacteria</taxon>
        <taxon>Pseudomonadati</taxon>
        <taxon>Bacteroidota</taxon>
        <taxon>Cytophagia</taxon>
        <taxon>Cytophagales</taxon>
        <taxon>Hymenobacteraceae</taxon>
        <taxon>Hymenobacter</taxon>
    </lineage>
</organism>
<feature type="region of interest" description="Disordered" evidence="1">
    <location>
        <begin position="190"/>
        <end position="257"/>
    </location>
</feature>
<reference evidence="3" key="1">
    <citation type="journal article" date="2019" name="Int. J. Syst. Evol. Microbiol.">
        <title>The Global Catalogue of Microorganisms (GCM) 10K type strain sequencing project: providing services to taxonomists for standard genome sequencing and annotation.</title>
        <authorList>
            <consortium name="The Broad Institute Genomics Platform"/>
            <consortium name="The Broad Institute Genome Sequencing Center for Infectious Disease"/>
            <person name="Wu L."/>
            <person name="Ma J."/>
        </authorList>
    </citation>
    <scope>NUCLEOTIDE SEQUENCE [LARGE SCALE GENOMIC DNA]</scope>
    <source>
        <strain evidence="3">CGMCC 1.15795</strain>
    </source>
</reference>
<feature type="compositionally biased region" description="Low complexity" evidence="1">
    <location>
        <begin position="191"/>
        <end position="207"/>
    </location>
</feature>
<evidence type="ECO:0000313" key="2">
    <source>
        <dbReference type="EMBL" id="MFD1875422.1"/>
    </source>
</evidence>
<accession>A0ABW4R1E8</accession>
<dbReference type="InterPro" id="IPR025632">
    <property type="entry name" value="DUF4290"/>
</dbReference>
<evidence type="ECO:0000256" key="1">
    <source>
        <dbReference type="SAM" id="MobiDB-lite"/>
    </source>
</evidence>
<keyword evidence="3" id="KW-1185">Reference proteome</keyword>
<proteinExistence type="predicted"/>
<dbReference type="Pfam" id="PF14123">
    <property type="entry name" value="DUF4290"/>
    <property type="match status" value="1"/>
</dbReference>
<comment type="caution">
    <text evidence="2">The sequence shown here is derived from an EMBL/GenBank/DDBJ whole genome shotgun (WGS) entry which is preliminary data.</text>
</comment>
<evidence type="ECO:0000313" key="3">
    <source>
        <dbReference type="Proteomes" id="UP001597197"/>
    </source>
</evidence>
<feature type="compositionally biased region" description="Basic residues" evidence="1">
    <location>
        <begin position="237"/>
        <end position="247"/>
    </location>
</feature>
<protein>
    <submittedName>
        <fullName evidence="2">DUF4290 domain-containing protein</fullName>
    </submittedName>
</protein>